<dbReference type="Pfam" id="PF04542">
    <property type="entry name" value="Sigma70_r2"/>
    <property type="match status" value="1"/>
</dbReference>
<gene>
    <name evidence="9" type="ORF">F4560_006647</name>
</gene>
<comment type="caution">
    <text evidence="9">The sequence shown here is derived from an EMBL/GenBank/DDBJ whole genome shotgun (WGS) entry which is preliminary data.</text>
</comment>
<dbReference type="GO" id="GO:0003677">
    <property type="term" value="F:DNA binding"/>
    <property type="evidence" value="ECO:0007669"/>
    <property type="project" value="UniProtKB-KW"/>
</dbReference>
<dbReference type="Gene3D" id="1.10.1740.10">
    <property type="match status" value="1"/>
</dbReference>
<dbReference type="InterPro" id="IPR007627">
    <property type="entry name" value="RNA_pol_sigma70_r2"/>
</dbReference>
<dbReference type="InterPro" id="IPR013325">
    <property type="entry name" value="RNA_pol_sigma_r2"/>
</dbReference>
<evidence type="ECO:0000256" key="4">
    <source>
        <dbReference type="ARBA" id="ARBA00023125"/>
    </source>
</evidence>
<dbReference type="Gene3D" id="1.10.10.10">
    <property type="entry name" value="Winged helix-like DNA-binding domain superfamily/Winged helix DNA-binding domain"/>
    <property type="match status" value="1"/>
</dbReference>
<evidence type="ECO:0000256" key="7">
    <source>
        <dbReference type="SAM" id="Phobius"/>
    </source>
</evidence>
<evidence type="ECO:0000256" key="5">
    <source>
        <dbReference type="ARBA" id="ARBA00023163"/>
    </source>
</evidence>
<dbReference type="RefSeq" id="WP_184926764.1">
    <property type="nucleotide sequence ID" value="NZ_JACHMO010000001.1"/>
</dbReference>
<protein>
    <submittedName>
        <fullName evidence="9">RNA polymerase sigma factor (Sigma-70 family)</fullName>
    </submittedName>
</protein>
<keyword evidence="7" id="KW-1133">Transmembrane helix</keyword>
<sequence>MADDADFDRELLARLRAGDDGAFGELFTRHADAVRRFALRHVREHAEADDLTAEAFFRVLQAIRRGNGPTDHVRTYLLTVARRVAWEWSARRRDVPVEDDELSRRVEPFPDVTANRPEHALISRAFTSLPERWRTVLWQVEVEGERPAAVAPNFGLSPNAMAALARRAREGLRAAYLQAHLAEDAGPRACSSVVAKLGVYTAGGSQGGEQKRIRKHLQTCASCNALHAELAEVCSTLRAHAASIAVPVAATALLAPAVLGPTALGSAVMSKAALLTGRVKLVFAAAASVAAVGLFGMVAGTFTGAPGPGLVQSGPDGAPGENVLALCSTGPTTTVTGTATSATSPEAQHVVHTKTVQPKRSAPTTTSGAALAAPPTGTSTSTVPAEPRTLPVGTASSAITTSQPGPEILISTTGTTTATSTVTTTDTAKTDEPPQPTATTTTVVLKPTPSRLDPA</sequence>
<dbReference type="InterPro" id="IPR013324">
    <property type="entry name" value="RNA_pol_sigma_r3/r4-like"/>
</dbReference>
<keyword evidence="10" id="KW-1185">Reference proteome</keyword>
<dbReference type="GO" id="GO:0006352">
    <property type="term" value="P:DNA-templated transcription initiation"/>
    <property type="evidence" value="ECO:0007669"/>
    <property type="project" value="InterPro"/>
</dbReference>
<feature type="domain" description="RNA polymerase sigma-70 region 2" evidence="8">
    <location>
        <begin position="26"/>
        <end position="89"/>
    </location>
</feature>
<feature type="transmembrane region" description="Helical" evidence="7">
    <location>
        <begin position="244"/>
        <end position="269"/>
    </location>
</feature>
<evidence type="ECO:0000256" key="2">
    <source>
        <dbReference type="ARBA" id="ARBA00023015"/>
    </source>
</evidence>
<comment type="similarity">
    <text evidence="1">Belongs to the sigma-70 factor family. ECF subfamily.</text>
</comment>
<feature type="compositionally biased region" description="Polar residues" evidence="6">
    <location>
        <begin position="354"/>
        <end position="368"/>
    </location>
</feature>
<keyword evidence="7" id="KW-0472">Membrane</keyword>
<dbReference type="InterPro" id="IPR039425">
    <property type="entry name" value="RNA_pol_sigma-70-like"/>
</dbReference>
<evidence type="ECO:0000256" key="3">
    <source>
        <dbReference type="ARBA" id="ARBA00023082"/>
    </source>
</evidence>
<keyword evidence="3" id="KW-0731">Sigma factor</keyword>
<evidence type="ECO:0000256" key="1">
    <source>
        <dbReference type="ARBA" id="ARBA00010641"/>
    </source>
</evidence>
<dbReference type="EMBL" id="JACHMO010000001">
    <property type="protein sequence ID" value="MBB5806879.1"/>
    <property type="molecule type" value="Genomic_DNA"/>
</dbReference>
<dbReference type="Proteomes" id="UP000552097">
    <property type="component" value="Unassembled WGS sequence"/>
</dbReference>
<keyword evidence="4" id="KW-0238">DNA-binding</keyword>
<dbReference type="Gene3D" id="1.10.10.1320">
    <property type="entry name" value="Anti-sigma factor, zinc-finger domain"/>
    <property type="match status" value="1"/>
</dbReference>
<dbReference type="PANTHER" id="PTHR43133">
    <property type="entry name" value="RNA POLYMERASE ECF-TYPE SIGMA FACTO"/>
    <property type="match status" value="1"/>
</dbReference>
<feature type="compositionally biased region" description="Polar residues" evidence="6">
    <location>
        <begin position="394"/>
        <end position="404"/>
    </location>
</feature>
<dbReference type="NCBIfam" id="TIGR02937">
    <property type="entry name" value="sigma70-ECF"/>
    <property type="match status" value="1"/>
</dbReference>
<evidence type="ECO:0000313" key="9">
    <source>
        <dbReference type="EMBL" id="MBB5806879.1"/>
    </source>
</evidence>
<name>A0A7W9M4E1_9PSEU</name>
<reference evidence="9 10" key="1">
    <citation type="submission" date="2020-08" db="EMBL/GenBank/DDBJ databases">
        <title>Sequencing the genomes of 1000 actinobacteria strains.</title>
        <authorList>
            <person name="Klenk H.-P."/>
        </authorList>
    </citation>
    <scope>NUCLEOTIDE SEQUENCE [LARGE SCALE GENOMIC DNA]</scope>
    <source>
        <strain evidence="9 10">DSM 45486</strain>
    </source>
</reference>
<dbReference type="InterPro" id="IPR014284">
    <property type="entry name" value="RNA_pol_sigma-70_dom"/>
</dbReference>
<accession>A0A7W9M4E1</accession>
<feature type="compositionally biased region" description="Low complexity" evidence="6">
    <location>
        <begin position="411"/>
        <end position="427"/>
    </location>
</feature>
<evidence type="ECO:0000259" key="8">
    <source>
        <dbReference type="Pfam" id="PF04542"/>
    </source>
</evidence>
<keyword evidence="2" id="KW-0805">Transcription regulation</keyword>
<feature type="region of interest" description="Disordered" evidence="6">
    <location>
        <begin position="339"/>
        <end position="455"/>
    </location>
</feature>
<proteinExistence type="inferred from homology"/>
<evidence type="ECO:0000313" key="10">
    <source>
        <dbReference type="Proteomes" id="UP000552097"/>
    </source>
</evidence>
<dbReference type="InterPro" id="IPR041916">
    <property type="entry name" value="Anti_sigma_zinc_sf"/>
</dbReference>
<dbReference type="SUPFAM" id="SSF88946">
    <property type="entry name" value="Sigma2 domain of RNA polymerase sigma factors"/>
    <property type="match status" value="1"/>
</dbReference>
<organism evidence="9 10">
    <name type="scientific">Saccharothrix ecbatanensis</name>
    <dbReference type="NCBI Taxonomy" id="1105145"/>
    <lineage>
        <taxon>Bacteria</taxon>
        <taxon>Bacillati</taxon>
        <taxon>Actinomycetota</taxon>
        <taxon>Actinomycetes</taxon>
        <taxon>Pseudonocardiales</taxon>
        <taxon>Pseudonocardiaceae</taxon>
        <taxon>Saccharothrix</taxon>
    </lineage>
</organism>
<evidence type="ECO:0000256" key="6">
    <source>
        <dbReference type="SAM" id="MobiDB-lite"/>
    </source>
</evidence>
<dbReference type="GO" id="GO:0016987">
    <property type="term" value="F:sigma factor activity"/>
    <property type="evidence" value="ECO:0007669"/>
    <property type="project" value="UniProtKB-KW"/>
</dbReference>
<dbReference type="SUPFAM" id="SSF88659">
    <property type="entry name" value="Sigma3 and sigma4 domains of RNA polymerase sigma factors"/>
    <property type="match status" value="1"/>
</dbReference>
<dbReference type="PANTHER" id="PTHR43133:SF8">
    <property type="entry name" value="RNA POLYMERASE SIGMA FACTOR HI_1459-RELATED"/>
    <property type="match status" value="1"/>
</dbReference>
<dbReference type="AlphaFoldDB" id="A0A7W9M4E1"/>
<dbReference type="InterPro" id="IPR036388">
    <property type="entry name" value="WH-like_DNA-bd_sf"/>
</dbReference>
<keyword evidence="5" id="KW-0804">Transcription</keyword>
<feature type="compositionally biased region" description="Low complexity" evidence="6">
    <location>
        <begin position="437"/>
        <end position="449"/>
    </location>
</feature>
<feature type="transmembrane region" description="Helical" evidence="7">
    <location>
        <begin position="281"/>
        <end position="302"/>
    </location>
</feature>
<keyword evidence="7" id="KW-0812">Transmembrane</keyword>